<dbReference type="Proteomes" id="UP001066276">
    <property type="component" value="Chromosome 12"/>
</dbReference>
<feature type="compositionally biased region" description="Basic and acidic residues" evidence="1">
    <location>
        <begin position="16"/>
        <end position="38"/>
    </location>
</feature>
<keyword evidence="3" id="KW-1185">Reference proteome</keyword>
<feature type="region of interest" description="Disordered" evidence="1">
    <location>
        <begin position="1"/>
        <end position="175"/>
    </location>
</feature>
<reference evidence="2" key="1">
    <citation type="journal article" date="2022" name="bioRxiv">
        <title>Sequencing and chromosome-scale assembly of the giantPleurodeles waltlgenome.</title>
        <authorList>
            <person name="Brown T."/>
            <person name="Elewa A."/>
            <person name="Iarovenko S."/>
            <person name="Subramanian E."/>
            <person name="Araus A.J."/>
            <person name="Petzold A."/>
            <person name="Susuki M."/>
            <person name="Suzuki K.-i.T."/>
            <person name="Hayashi T."/>
            <person name="Toyoda A."/>
            <person name="Oliveira C."/>
            <person name="Osipova E."/>
            <person name="Leigh N.D."/>
            <person name="Simon A."/>
            <person name="Yun M.H."/>
        </authorList>
    </citation>
    <scope>NUCLEOTIDE SEQUENCE</scope>
    <source>
        <strain evidence="2">20211129_DDA</strain>
        <tissue evidence="2">Liver</tissue>
    </source>
</reference>
<evidence type="ECO:0000313" key="2">
    <source>
        <dbReference type="EMBL" id="KAJ1084735.1"/>
    </source>
</evidence>
<accession>A0AAV7KZM5</accession>
<evidence type="ECO:0000256" key="1">
    <source>
        <dbReference type="SAM" id="MobiDB-lite"/>
    </source>
</evidence>
<evidence type="ECO:0000313" key="3">
    <source>
        <dbReference type="Proteomes" id="UP001066276"/>
    </source>
</evidence>
<feature type="compositionally biased region" description="Basic and acidic residues" evidence="1">
    <location>
        <begin position="137"/>
        <end position="148"/>
    </location>
</feature>
<protein>
    <submittedName>
        <fullName evidence="2">Uncharacterized protein</fullName>
    </submittedName>
</protein>
<feature type="compositionally biased region" description="Basic and acidic residues" evidence="1">
    <location>
        <begin position="47"/>
        <end position="70"/>
    </location>
</feature>
<feature type="compositionally biased region" description="Basic and acidic residues" evidence="1">
    <location>
        <begin position="155"/>
        <end position="175"/>
    </location>
</feature>
<dbReference type="EMBL" id="JANPWB010000016">
    <property type="protein sequence ID" value="KAJ1084735.1"/>
    <property type="molecule type" value="Genomic_DNA"/>
</dbReference>
<name>A0AAV7KZM5_PLEWA</name>
<comment type="caution">
    <text evidence="2">The sequence shown here is derived from an EMBL/GenBank/DDBJ whole genome shotgun (WGS) entry which is preliminary data.</text>
</comment>
<gene>
    <name evidence="2" type="ORF">NDU88_004881</name>
</gene>
<organism evidence="2 3">
    <name type="scientific">Pleurodeles waltl</name>
    <name type="common">Iberian ribbed newt</name>
    <dbReference type="NCBI Taxonomy" id="8319"/>
    <lineage>
        <taxon>Eukaryota</taxon>
        <taxon>Metazoa</taxon>
        <taxon>Chordata</taxon>
        <taxon>Craniata</taxon>
        <taxon>Vertebrata</taxon>
        <taxon>Euteleostomi</taxon>
        <taxon>Amphibia</taxon>
        <taxon>Batrachia</taxon>
        <taxon>Caudata</taxon>
        <taxon>Salamandroidea</taxon>
        <taxon>Salamandridae</taxon>
        <taxon>Pleurodelinae</taxon>
        <taxon>Pleurodeles</taxon>
    </lineage>
</organism>
<proteinExistence type="predicted"/>
<sequence length="175" mass="19500">MEGRVDIMRVRQSLKNPEEDRDTGGDEDDGKDRDTGGKEEEEDVNEREEASEKPGDSGRRQDQTGPKHESLGAAKRKGERREASHIPGGTWLFQTDVPATVRTESGTESRFSLHGDALPGRHGNVDTTSITGNPDIRVPDAVKIEDGLRSGGGGRRRESRENAERRIWEDRRNIE</sequence>
<dbReference type="AlphaFoldDB" id="A0AAV7KZM5"/>